<keyword evidence="1" id="KW-0812">Transmembrane</keyword>
<dbReference type="EMBL" id="BAAADV010000001">
    <property type="protein sequence ID" value="GAA0660626.1"/>
    <property type="molecule type" value="Genomic_DNA"/>
</dbReference>
<keyword evidence="1" id="KW-0472">Membrane</keyword>
<reference evidence="2 3" key="1">
    <citation type="journal article" date="2019" name="Int. J. Syst. Evol. Microbiol.">
        <title>The Global Catalogue of Microorganisms (GCM) 10K type strain sequencing project: providing services to taxonomists for standard genome sequencing and annotation.</title>
        <authorList>
            <consortium name="The Broad Institute Genomics Platform"/>
            <consortium name="The Broad Institute Genome Sequencing Center for Infectious Disease"/>
            <person name="Wu L."/>
            <person name="Ma J."/>
        </authorList>
    </citation>
    <scope>NUCLEOTIDE SEQUENCE [LARGE SCALE GENOMIC DNA]</scope>
    <source>
        <strain evidence="2 3">JCM 16328</strain>
    </source>
</reference>
<keyword evidence="1" id="KW-1133">Transmembrane helix</keyword>
<accession>A0AAV3T568</accession>
<sequence>MDARLQTLATLYRAAPTRTTLFTFLPLLLAAALVVNGFAFGASLSIALPAAAALVAYAAMTTRYHIASLRRRRITAFAIAAEADDRE</sequence>
<evidence type="ECO:0000313" key="2">
    <source>
        <dbReference type="EMBL" id="GAA0660626.1"/>
    </source>
</evidence>
<dbReference type="RefSeq" id="WP_343771830.1">
    <property type="nucleotide sequence ID" value="NZ_BAAADV010000001.1"/>
</dbReference>
<proteinExistence type="predicted"/>
<name>A0AAV3T568_9EURY</name>
<protein>
    <submittedName>
        <fullName evidence="2">Uncharacterized protein</fullName>
    </submittedName>
</protein>
<evidence type="ECO:0000313" key="3">
    <source>
        <dbReference type="Proteomes" id="UP001500420"/>
    </source>
</evidence>
<dbReference type="Proteomes" id="UP001500420">
    <property type="component" value="Unassembled WGS sequence"/>
</dbReference>
<feature type="transmembrane region" description="Helical" evidence="1">
    <location>
        <begin position="46"/>
        <end position="66"/>
    </location>
</feature>
<feature type="transmembrane region" description="Helical" evidence="1">
    <location>
        <begin position="21"/>
        <end position="40"/>
    </location>
</feature>
<gene>
    <name evidence="2" type="ORF">GCM10009020_00820</name>
</gene>
<comment type="caution">
    <text evidence="2">The sequence shown here is derived from an EMBL/GenBank/DDBJ whole genome shotgun (WGS) entry which is preliminary data.</text>
</comment>
<dbReference type="AlphaFoldDB" id="A0AAV3T568"/>
<evidence type="ECO:0000256" key="1">
    <source>
        <dbReference type="SAM" id="Phobius"/>
    </source>
</evidence>
<organism evidence="2 3">
    <name type="scientific">Natronoarchaeum mannanilyticum</name>
    <dbReference type="NCBI Taxonomy" id="926360"/>
    <lineage>
        <taxon>Archaea</taxon>
        <taxon>Methanobacteriati</taxon>
        <taxon>Methanobacteriota</taxon>
        <taxon>Stenosarchaea group</taxon>
        <taxon>Halobacteria</taxon>
        <taxon>Halobacteriales</taxon>
        <taxon>Natronoarchaeaceae</taxon>
    </lineage>
</organism>
<keyword evidence="3" id="KW-1185">Reference proteome</keyword>